<accession>A0A8J6BSJ7</accession>
<feature type="domain" description="Myb-like" evidence="2">
    <location>
        <begin position="199"/>
        <end position="264"/>
    </location>
</feature>
<evidence type="ECO:0000259" key="2">
    <source>
        <dbReference type="PROSITE" id="PS50090"/>
    </source>
</evidence>
<dbReference type="OrthoDB" id="640386at2759"/>
<evidence type="ECO:0000256" key="1">
    <source>
        <dbReference type="SAM" id="MobiDB-lite"/>
    </source>
</evidence>
<dbReference type="PANTHER" id="PTHR45224">
    <property type="entry name" value="OS01G0527900 PROTEIN-RELATED"/>
    <property type="match status" value="1"/>
</dbReference>
<keyword evidence="4" id="KW-1185">Reference proteome</keyword>
<organism evidence="3 4">
    <name type="scientific">Zizania palustris</name>
    <name type="common">Northern wild rice</name>
    <dbReference type="NCBI Taxonomy" id="103762"/>
    <lineage>
        <taxon>Eukaryota</taxon>
        <taxon>Viridiplantae</taxon>
        <taxon>Streptophyta</taxon>
        <taxon>Embryophyta</taxon>
        <taxon>Tracheophyta</taxon>
        <taxon>Spermatophyta</taxon>
        <taxon>Magnoliopsida</taxon>
        <taxon>Liliopsida</taxon>
        <taxon>Poales</taxon>
        <taxon>Poaceae</taxon>
        <taxon>BOP clade</taxon>
        <taxon>Oryzoideae</taxon>
        <taxon>Oryzeae</taxon>
        <taxon>Zizaniinae</taxon>
        <taxon>Zizania</taxon>
    </lineage>
</organism>
<sequence>MSLKSKATAAPSAAAVATSRFPHGSGSEAAVIGCGSSSPLAPNLVGVSNGAATTTSIHPQSLPNAFDTSAIHVRRGYSVGPSSSHGVELMDSSMGLGISHGVRSSGGYSSISPPFRHHSSWDPTWDNNSHPTGGFMSLFNNQPHLSKNSYSVGNPSHYAPFKAPRSVDNGGSSSQAMEVLSEQQTIEVDSSTENVRTEKRIMWTPEEDERLMSAWLKNSTDAATGADRKNDHYWGDVIKSYNMTTPSQRKRNSKQAKDRWHKINRWTDLFECAYVKARRVFTSGYSDQMWIEAAHKFYVEDNKKAKLGPFVLMSVWKICRGEPKWKTYNEELRNARKRKSYHIDGEGDEHDNLEEEMPKRPIGQKAAKKATLATKEKYKGSSLDDDDAVGLFI</sequence>
<name>A0A8J6BSJ7_ZIZPA</name>
<dbReference type="PANTHER" id="PTHR45224:SF3">
    <property type="entry name" value="OS11G0506300 PROTEIN"/>
    <property type="match status" value="1"/>
</dbReference>
<dbReference type="PROSITE" id="PS50090">
    <property type="entry name" value="MYB_LIKE"/>
    <property type="match status" value="1"/>
</dbReference>
<reference evidence="3" key="2">
    <citation type="submission" date="2021-02" db="EMBL/GenBank/DDBJ databases">
        <authorList>
            <person name="Kimball J.A."/>
            <person name="Haas M.W."/>
            <person name="Macchietto M."/>
            <person name="Kono T."/>
            <person name="Duquette J."/>
            <person name="Shao M."/>
        </authorList>
    </citation>
    <scope>NUCLEOTIDE SEQUENCE</scope>
    <source>
        <tissue evidence="3">Fresh leaf tissue</tissue>
    </source>
</reference>
<evidence type="ECO:0000313" key="3">
    <source>
        <dbReference type="EMBL" id="KAG8094932.1"/>
    </source>
</evidence>
<feature type="compositionally biased region" description="Polar residues" evidence="1">
    <location>
        <begin position="169"/>
        <end position="193"/>
    </location>
</feature>
<feature type="region of interest" description="Disordered" evidence="1">
    <location>
        <begin position="343"/>
        <end position="366"/>
    </location>
</feature>
<dbReference type="InterPro" id="IPR001005">
    <property type="entry name" value="SANT/Myb"/>
</dbReference>
<evidence type="ECO:0000313" key="4">
    <source>
        <dbReference type="Proteomes" id="UP000729402"/>
    </source>
</evidence>
<dbReference type="AlphaFoldDB" id="A0A8J6BSJ7"/>
<dbReference type="EMBL" id="JAAALK010000080">
    <property type="protein sequence ID" value="KAG8094932.1"/>
    <property type="molecule type" value="Genomic_DNA"/>
</dbReference>
<feature type="region of interest" description="Disordered" evidence="1">
    <location>
        <begin position="161"/>
        <end position="193"/>
    </location>
</feature>
<comment type="caution">
    <text evidence="3">The sequence shown here is derived from an EMBL/GenBank/DDBJ whole genome shotgun (WGS) entry which is preliminary data.</text>
</comment>
<reference evidence="3" key="1">
    <citation type="journal article" date="2021" name="bioRxiv">
        <title>Whole Genome Assembly and Annotation of Northern Wild Rice, Zizania palustris L., Supports a Whole Genome Duplication in the Zizania Genus.</title>
        <authorList>
            <person name="Haas M."/>
            <person name="Kono T."/>
            <person name="Macchietto M."/>
            <person name="Millas R."/>
            <person name="McGilp L."/>
            <person name="Shao M."/>
            <person name="Duquette J."/>
            <person name="Hirsch C.N."/>
            <person name="Kimball J."/>
        </authorList>
    </citation>
    <scope>NUCLEOTIDE SEQUENCE</scope>
    <source>
        <tissue evidence="3">Fresh leaf tissue</tissue>
    </source>
</reference>
<proteinExistence type="predicted"/>
<gene>
    <name evidence="3" type="ORF">GUJ93_ZPchr0012g19058</name>
</gene>
<dbReference type="Proteomes" id="UP000729402">
    <property type="component" value="Unassembled WGS sequence"/>
</dbReference>
<protein>
    <recommendedName>
        <fullName evidence="2">Myb-like domain-containing protein</fullName>
    </recommendedName>
</protein>
<feature type="compositionally biased region" description="Acidic residues" evidence="1">
    <location>
        <begin position="346"/>
        <end position="355"/>
    </location>
</feature>
<dbReference type="EMBL" id="JAAALK010000080">
    <property type="protein sequence ID" value="KAG8094933.1"/>
    <property type="molecule type" value="Genomic_DNA"/>
</dbReference>